<dbReference type="EMBL" id="JYDP01002685">
    <property type="protein sequence ID" value="KRY96606.1"/>
    <property type="molecule type" value="Genomic_DNA"/>
</dbReference>
<gene>
    <name evidence="1" type="ORF">T11_15958</name>
</gene>
<comment type="caution">
    <text evidence="1">The sequence shown here is derived from an EMBL/GenBank/DDBJ whole genome shotgun (WGS) entry which is preliminary data.</text>
</comment>
<dbReference type="Proteomes" id="UP000055024">
    <property type="component" value="Unassembled WGS sequence"/>
</dbReference>
<keyword evidence="2" id="KW-1185">Reference proteome</keyword>
<organism evidence="1 2">
    <name type="scientific">Trichinella zimbabwensis</name>
    <dbReference type="NCBI Taxonomy" id="268475"/>
    <lineage>
        <taxon>Eukaryota</taxon>
        <taxon>Metazoa</taxon>
        <taxon>Ecdysozoa</taxon>
        <taxon>Nematoda</taxon>
        <taxon>Enoplea</taxon>
        <taxon>Dorylaimia</taxon>
        <taxon>Trichinellida</taxon>
        <taxon>Trichinellidae</taxon>
        <taxon>Trichinella</taxon>
    </lineage>
</organism>
<accession>A0A0V1GEC3</accession>
<reference evidence="1 2" key="1">
    <citation type="submission" date="2015-01" db="EMBL/GenBank/DDBJ databases">
        <title>Evolution of Trichinella species and genotypes.</title>
        <authorList>
            <person name="Korhonen P.K."/>
            <person name="Edoardo P."/>
            <person name="Giuseppe L.R."/>
            <person name="Gasser R.B."/>
        </authorList>
    </citation>
    <scope>NUCLEOTIDE SEQUENCE [LARGE SCALE GENOMIC DNA]</scope>
    <source>
        <strain evidence="1">ISS1029</strain>
    </source>
</reference>
<dbReference type="OrthoDB" id="10488872at2759"/>
<name>A0A0V1GEC3_9BILA</name>
<protein>
    <submittedName>
        <fullName evidence="1">Uncharacterized protein</fullName>
    </submittedName>
</protein>
<dbReference type="AlphaFoldDB" id="A0A0V1GEC3"/>
<evidence type="ECO:0000313" key="1">
    <source>
        <dbReference type="EMBL" id="KRY96606.1"/>
    </source>
</evidence>
<proteinExistence type="predicted"/>
<sequence length="56" mass="5975">MSLIFCCQIACTQQLGTGRALQCTLTDFSVLPFLSGAQIAISTSSGVRTSGRLHRQ</sequence>
<evidence type="ECO:0000313" key="2">
    <source>
        <dbReference type="Proteomes" id="UP000055024"/>
    </source>
</evidence>